<dbReference type="GO" id="GO:0007165">
    <property type="term" value="P:signal transduction"/>
    <property type="evidence" value="ECO:0007669"/>
    <property type="project" value="TreeGrafter"/>
</dbReference>
<dbReference type="RefSeq" id="WP_189634228.1">
    <property type="nucleotide sequence ID" value="NZ_BMYQ01000007.1"/>
</dbReference>
<sequence>MDERLDFIVRLAREAGMLAQTLRATPGGLQVGAKAPGDFVTAADLAVERLIRDRIAARWPTDAVLGEEGGLQGDSGAIWITDPIDGTANFMRGAADWGVSIALAQAGRLTHGVIYLPDHGLLVAAGPTGLVAEGAAAGVSGISDATAALVHLGYSPREAPAAHPARIGRILSAGAQYRRSGAATVGLMAVILGRAEVYHESCLHLWDCAAALVIVPAAGGQVQSAPLADHLVAPCEVLAHSGHLPDLVAAVCGLARP</sequence>
<comment type="cofactor">
    <cofactor evidence="4">
        <name>Mg(2+)</name>
        <dbReference type="ChEBI" id="CHEBI:18420"/>
    </cofactor>
</comment>
<evidence type="ECO:0000313" key="6">
    <source>
        <dbReference type="Proteomes" id="UP000628984"/>
    </source>
</evidence>
<dbReference type="PANTHER" id="PTHR20854">
    <property type="entry name" value="INOSITOL MONOPHOSPHATASE"/>
    <property type="match status" value="1"/>
</dbReference>
<evidence type="ECO:0000256" key="1">
    <source>
        <dbReference type="ARBA" id="ARBA00009759"/>
    </source>
</evidence>
<accession>A0A918IW42</accession>
<dbReference type="Gene3D" id="3.40.190.80">
    <property type="match status" value="1"/>
</dbReference>
<dbReference type="GO" id="GO:0006020">
    <property type="term" value="P:inositol metabolic process"/>
    <property type="evidence" value="ECO:0007669"/>
    <property type="project" value="TreeGrafter"/>
</dbReference>
<evidence type="ECO:0000256" key="2">
    <source>
        <dbReference type="ARBA" id="ARBA00022723"/>
    </source>
</evidence>
<dbReference type="SUPFAM" id="SSF56655">
    <property type="entry name" value="Carbohydrate phosphatase"/>
    <property type="match status" value="1"/>
</dbReference>
<feature type="binding site" evidence="4">
    <location>
        <position position="84"/>
    </location>
    <ligand>
        <name>Mg(2+)</name>
        <dbReference type="ChEBI" id="CHEBI:18420"/>
        <label>1</label>
        <note>catalytic</note>
    </ligand>
</feature>
<feature type="binding site" evidence="4">
    <location>
        <position position="67"/>
    </location>
    <ligand>
        <name>Mg(2+)</name>
        <dbReference type="ChEBI" id="CHEBI:18420"/>
        <label>1</label>
        <note>catalytic</note>
    </ligand>
</feature>
<reference evidence="5" key="1">
    <citation type="journal article" date="2014" name="Int. J. Syst. Evol. Microbiol.">
        <title>Complete genome sequence of Corynebacterium casei LMG S-19264T (=DSM 44701T), isolated from a smear-ripened cheese.</title>
        <authorList>
            <consortium name="US DOE Joint Genome Institute (JGI-PGF)"/>
            <person name="Walter F."/>
            <person name="Albersmeier A."/>
            <person name="Kalinowski J."/>
            <person name="Ruckert C."/>
        </authorList>
    </citation>
    <scope>NUCLEOTIDE SEQUENCE</scope>
    <source>
        <strain evidence="5">KCTC 23714</strain>
    </source>
</reference>
<evidence type="ECO:0000313" key="5">
    <source>
        <dbReference type="EMBL" id="GGW35595.1"/>
    </source>
</evidence>
<keyword evidence="2 4" id="KW-0479">Metal-binding</keyword>
<gene>
    <name evidence="5" type="ORF">GCM10011452_25210</name>
</gene>
<keyword evidence="3 4" id="KW-0460">Magnesium</keyword>
<dbReference type="GO" id="GO:0008934">
    <property type="term" value="F:inositol monophosphate 1-phosphatase activity"/>
    <property type="evidence" value="ECO:0007669"/>
    <property type="project" value="TreeGrafter"/>
</dbReference>
<reference evidence="5" key="2">
    <citation type="submission" date="2020-09" db="EMBL/GenBank/DDBJ databases">
        <authorList>
            <person name="Sun Q."/>
            <person name="Kim S."/>
        </authorList>
    </citation>
    <scope>NUCLEOTIDE SEQUENCE</scope>
    <source>
        <strain evidence="5">KCTC 23714</strain>
    </source>
</reference>
<dbReference type="Proteomes" id="UP000628984">
    <property type="component" value="Unassembled WGS sequence"/>
</dbReference>
<feature type="binding site" evidence="4">
    <location>
        <position position="207"/>
    </location>
    <ligand>
        <name>Mg(2+)</name>
        <dbReference type="ChEBI" id="CHEBI:18420"/>
        <label>1</label>
        <note>catalytic</note>
    </ligand>
</feature>
<feature type="binding site" evidence="4">
    <location>
        <position position="82"/>
    </location>
    <ligand>
        <name>Mg(2+)</name>
        <dbReference type="ChEBI" id="CHEBI:18420"/>
        <label>1</label>
        <note>catalytic</note>
    </ligand>
</feature>
<keyword evidence="6" id="KW-1185">Reference proteome</keyword>
<comment type="caution">
    <text evidence="5">The sequence shown here is derived from an EMBL/GenBank/DDBJ whole genome shotgun (WGS) entry which is preliminary data.</text>
</comment>
<evidence type="ECO:0000256" key="4">
    <source>
        <dbReference type="PIRSR" id="PIRSR600760-2"/>
    </source>
</evidence>
<dbReference type="PRINTS" id="PR00377">
    <property type="entry name" value="IMPHPHTASES"/>
</dbReference>
<dbReference type="InterPro" id="IPR020550">
    <property type="entry name" value="Inositol_monophosphatase_CS"/>
</dbReference>
<comment type="similarity">
    <text evidence="1">Belongs to the inositol monophosphatase superfamily.</text>
</comment>
<dbReference type="GO" id="GO:0046854">
    <property type="term" value="P:phosphatidylinositol phosphate biosynthetic process"/>
    <property type="evidence" value="ECO:0007669"/>
    <property type="project" value="InterPro"/>
</dbReference>
<dbReference type="AlphaFoldDB" id="A0A918IW42"/>
<name>A0A918IW42_9RHOB</name>
<dbReference type="PANTHER" id="PTHR20854:SF4">
    <property type="entry name" value="INOSITOL-1-MONOPHOSPHATASE-RELATED"/>
    <property type="match status" value="1"/>
</dbReference>
<evidence type="ECO:0000256" key="3">
    <source>
        <dbReference type="ARBA" id="ARBA00022842"/>
    </source>
</evidence>
<feature type="binding site" evidence="4">
    <location>
        <position position="85"/>
    </location>
    <ligand>
        <name>Mg(2+)</name>
        <dbReference type="ChEBI" id="CHEBI:18420"/>
        <label>1</label>
        <note>catalytic</note>
    </ligand>
</feature>
<protein>
    <submittedName>
        <fullName evidence="5">Inositol monophosphatase</fullName>
    </submittedName>
</protein>
<dbReference type="EMBL" id="BMYQ01000007">
    <property type="protein sequence ID" value="GGW35595.1"/>
    <property type="molecule type" value="Genomic_DNA"/>
</dbReference>
<proteinExistence type="inferred from homology"/>
<dbReference type="InterPro" id="IPR000760">
    <property type="entry name" value="Inositol_monophosphatase-like"/>
</dbReference>
<organism evidence="5 6">
    <name type="scientific">Gemmobacter lanyuensis</name>
    <dbReference type="NCBI Taxonomy" id="1054497"/>
    <lineage>
        <taxon>Bacteria</taxon>
        <taxon>Pseudomonadati</taxon>
        <taxon>Pseudomonadota</taxon>
        <taxon>Alphaproteobacteria</taxon>
        <taxon>Rhodobacterales</taxon>
        <taxon>Paracoccaceae</taxon>
        <taxon>Gemmobacter</taxon>
    </lineage>
</organism>
<dbReference type="Gene3D" id="3.30.540.10">
    <property type="entry name" value="Fructose-1,6-Bisphosphatase, subunit A, domain 1"/>
    <property type="match status" value="1"/>
</dbReference>
<dbReference type="GO" id="GO:0046872">
    <property type="term" value="F:metal ion binding"/>
    <property type="evidence" value="ECO:0007669"/>
    <property type="project" value="UniProtKB-KW"/>
</dbReference>
<dbReference type="Pfam" id="PF00459">
    <property type="entry name" value="Inositol_P"/>
    <property type="match status" value="1"/>
</dbReference>
<dbReference type="PROSITE" id="PS00630">
    <property type="entry name" value="IMP_2"/>
    <property type="match status" value="1"/>
</dbReference>